<feature type="coiled-coil region" evidence="5">
    <location>
        <begin position="177"/>
        <end position="211"/>
    </location>
</feature>
<sequence length="255" mass="29237">MPAQDEIFRNIRVVAQGSDALRDEHEAIKNKLTGGIDLLTPDERQLIDEKTSIVDRNLENILLGVEEAQVMVALASHFQNLEADKQKYKAQVRRLCQENAWIRDENIAQLEEENKHLKFMNSIKKFDEDLPELADKEGDQAEQQHTASDVHNSTLQELGFGDEEEDLQNAMLVRNAVILLENKKESLHKAIRKLKLENGRMKLKIKTLNEKVGKSTNEKLVDVDDGRAPESEYDYDDLNRDFYLIGGIHGFSYHV</sequence>
<dbReference type="GO" id="GO:0019894">
    <property type="term" value="F:kinesin binding"/>
    <property type="evidence" value="ECO:0007669"/>
    <property type="project" value="TreeGrafter"/>
</dbReference>
<keyword evidence="4" id="KW-0802">TPR repeat</keyword>
<reference evidence="7" key="1">
    <citation type="submission" date="2022-11" db="UniProtKB">
        <authorList>
            <consortium name="WormBaseParasite"/>
        </authorList>
    </citation>
    <scope>IDENTIFICATION</scope>
</reference>
<dbReference type="GO" id="GO:0005871">
    <property type="term" value="C:kinesin complex"/>
    <property type="evidence" value="ECO:0007669"/>
    <property type="project" value="InterPro"/>
</dbReference>
<comment type="subcellular location">
    <subcellularLocation>
        <location evidence="1">Cytoplasm</location>
    </subcellularLocation>
</comment>
<dbReference type="PANTHER" id="PTHR45783">
    <property type="entry name" value="KINESIN LIGHT CHAIN"/>
    <property type="match status" value="1"/>
</dbReference>
<dbReference type="AlphaFoldDB" id="A0A914KSY6"/>
<dbReference type="PANTHER" id="PTHR45783:SF3">
    <property type="entry name" value="KINESIN LIGHT CHAIN"/>
    <property type="match status" value="1"/>
</dbReference>
<evidence type="ECO:0000256" key="4">
    <source>
        <dbReference type="ARBA" id="ARBA00022803"/>
    </source>
</evidence>
<name>A0A914KSY6_MELIC</name>
<keyword evidence="2" id="KW-0963">Cytoplasm</keyword>
<dbReference type="InterPro" id="IPR002151">
    <property type="entry name" value="Kinesin_light"/>
</dbReference>
<evidence type="ECO:0000313" key="6">
    <source>
        <dbReference type="Proteomes" id="UP000887563"/>
    </source>
</evidence>
<feature type="coiled-coil region" evidence="5">
    <location>
        <begin position="71"/>
        <end position="98"/>
    </location>
</feature>
<accession>A0A914KSY6</accession>
<keyword evidence="6" id="KW-1185">Reference proteome</keyword>
<evidence type="ECO:0000256" key="5">
    <source>
        <dbReference type="SAM" id="Coils"/>
    </source>
</evidence>
<evidence type="ECO:0000256" key="1">
    <source>
        <dbReference type="ARBA" id="ARBA00004496"/>
    </source>
</evidence>
<evidence type="ECO:0000313" key="7">
    <source>
        <dbReference type="WBParaSite" id="Minc3s00080g03828"/>
    </source>
</evidence>
<keyword evidence="3" id="KW-0677">Repeat</keyword>
<dbReference type="WBParaSite" id="Minc3s00080g03828">
    <property type="protein sequence ID" value="Minc3s00080g03828"/>
    <property type="gene ID" value="Minc3s00080g03828"/>
</dbReference>
<protein>
    <submittedName>
        <fullName evidence="7">Uncharacterized protein</fullName>
    </submittedName>
</protein>
<dbReference type="GO" id="GO:0005737">
    <property type="term" value="C:cytoplasm"/>
    <property type="evidence" value="ECO:0007669"/>
    <property type="project" value="UniProtKB-SubCell"/>
</dbReference>
<dbReference type="GO" id="GO:0007018">
    <property type="term" value="P:microtubule-based movement"/>
    <property type="evidence" value="ECO:0007669"/>
    <property type="project" value="TreeGrafter"/>
</dbReference>
<evidence type="ECO:0000256" key="3">
    <source>
        <dbReference type="ARBA" id="ARBA00022737"/>
    </source>
</evidence>
<keyword evidence="5" id="KW-0175">Coiled coil</keyword>
<dbReference type="Proteomes" id="UP000887563">
    <property type="component" value="Unplaced"/>
</dbReference>
<evidence type="ECO:0000256" key="2">
    <source>
        <dbReference type="ARBA" id="ARBA00022490"/>
    </source>
</evidence>
<proteinExistence type="predicted"/>
<organism evidence="6 7">
    <name type="scientific">Meloidogyne incognita</name>
    <name type="common">Southern root-knot nematode worm</name>
    <name type="synonym">Oxyuris incognita</name>
    <dbReference type="NCBI Taxonomy" id="6306"/>
    <lineage>
        <taxon>Eukaryota</taxon>
        <taxon>Metazoa</taxon>
        <taxon>Ecdysozoa</taxon>
        <taxon>Nematoda</taxon>
        <taxon>Chromadorea</taxon>
        <taxon>Rhabditida</taxon>
        <taxon>Tylenchina</taxon>
        <taxon>Tylenchomorpha</taxon>
        <taxon>Tylenchoidea</taxon>
        <taxon>Meloidogynidae</taxon>
        <taxon>Meloidogyninae</taxon>
        <taxon>Meloidogyne</taxon>
        <taxon>Meloidogyne incognita group</taxon>
    </lineage>
</organism>